<dbReference type="InterPro" id="IPR019734">
    <property type="entry name" value="TPR_rpt"/>
</dbReference>
<dbReference type="PANTHER" id="PTHR45586">
    <property type="entry name" value="TPR REPEAT-CONTAINING PROTEIN PA4667"/>
    <property type="match status" value="1"/>
</dbReference>
<organism evidence="4 5">
    <name type="scientific">Cystobacter fuscus</name>
    <dbReference type="NCBI Taxonomy" id="43"/>
    <lineage>
        <taxon>Bacteria</taxon>
        <taxon>Pseudomonadati</taxon>
        <taxon>Myxococcota</taxon>
        <taxon>Myxococcia</taxon>
        <taxon>Myxococcales</taxon>
        <taxon>Cystobacterineae</taxon>
        <taxon>Archangiaceae</taxon>
        <taxon>Cystobacter</taxon>
    </lineage>
</organism>
<dbReference type="AlphaFoldDB" id="A0A250J0D7"/>
<evidence type="ECO:0000313" key="4">
    <source>
        <dbReference type="EMBL" id="ATB36636.1"/>
    </source>
</evidence>
<dbReference type="RefSeq" id="WP_095985068.1">
    <property type="nucleotide sequence ID" value="NZ_CP022098.1"/>
</dbReference>
<evidence type="ECO:0000256" key="1">
    <source>
        <dbReference type="ARBA" id="ARBA00022737"/>
    </source>
</evidence>
<dbReference type="PROSITE" id="PS50005">
    <property type="entry name" value="TPR"/>
    <property type="match status" value="1"/>
</dbReference>
<keyword evidence="1" id="KW-0677">Repeat</keyword>
<dbReference type="PANTHER" id="PTHR45586:SF1">
    <property type="entry name" value="LIPOPOLYSACCHARIDE ASSEMBLY PROTEIN B"/>
    <property type="match status" value="1"/>
</dbReference>
<dbReference type="SMART" id="SM00028">
    <property type="entry name" value="TPR"/>
    <property type="match status" value="4"/>
</dbReference>
<dbReference type="EMBL" id="CP022098">
    <property type="protein sequence ID" value="ATB36636.1"/>
    <property type="molecule type" value="Genomic_DNA"/>
</dbReference>
<sequence>MPSLGEMLAMGQVKQAAVLANQRLSRNPNDGEALVALAKVSLVEGDGARAESLLQQAAVHGSQRDVALVRGALALQREDWEAARTLYLPLAAQGDERPEVWYGLGVALMRLGHVEAAREALERAVTLEPQQPSLRFELGRAWAMVDRVRPAVRQFVCCLRLDARDARAWRFLAELLARRGKVRSAERLLKRGLEQVPEAAVLREPLPTPAPAADPNAALIEQVVELLGRSRNREALTLVREAQGKGVRSLTLKLLEAKACESLLRPDEEGAIHAYEEAMGMDPKAWEACNDLGLFLLRRGQRYAARAIEVLREARRRAPTRPEPVFNLAVACSKGGKSTESAELARQLVSTLPPEHPFHGHARALLQKLGEA</sequence>
<dbReference type="InterPro" id="IPR011990">
    <property type="entry name" value="TPR-like_helical_dom_sf"/>
</dbReference>
<reference evidence="4 5" key="1">
    <citation type="submission" date="2017-06" db="EMBL/GenBank/DDBJ databases">
        <title>Sequencing and comparative analysis of myxobacterial genomes.</title>
        <authorList>
            <person name="Rupp O."/>
            <person name="Goesmann A."/>
            <person name="Sogaard-Andersen L."/>
        </authorList>
    </citation>
    <scope>NUCLEOTIDE SEQUENCE [LARGE SCALE GENOMIC DNA]</scope>
    <source>
        <strain evidence="4 5">DSM 52655</strain>
    </source>
</reference>
<evidence type="ECO:0000313" key="5">
    <source>
        <dbReference type="Proteomes" id="UP000217257"/>
    </source>
</evidence>
<dbReference type="Pfam" id="PF13432">
    <property type="entry name" value="TPR_16"/>
    <property type="match status" value="3"/>
</dbReference>
<dbReference type="PROSITE" id="PS50293">
    <property type="entry name" value="TPR_REGION"/>
    <property type="match status" value="1"/>
</dbReference>
<dbReference type="SUPFAM" id="SSF48452">
    <property type="entry name" value="TPR-like"/>
    <property type="match status" value="1"/>
</dbReference>
<evidence type="ECO:0000256" key="2">
    <source>
        <dbReference type="ARBA" id="ARBA00022803"/>
    </source>
</evidence>
<dbReference type="Gene3D" id="1.25.40.10">
    <property type="entry name" value="Tetratricopeptide repeat domain"/>
    <property type="match status" value="2"/>
</dbReference>
<dbReference type="Proteomes" id="UP000217257">
    <property type="component" value="Chromosome"/>
</dbReference>
<dbReference type="InterPro" id="IPR051012">
    <property type="entry name" value="CellSynth/LPSAsmb/PSIAsmb"/>
</dbReference>
<name>A0A250J0D7_9BACT</name>
<gene>
    <name evidence="4" type="ORF">CYFUS_002051</name>
</gene>
<evidence type="ECO:0000256" key="3">
    <source>
        <dbReference type="PROSITE-ProRule" id="PRU00339"/>
    </source>
</evidence>
<dbReference type="KEGG" id="cfus:CYFUS_002051"/>
<keyword evidence="2 3" id="KW-0802">TPR repeat</keyword>
<protein>
    <recommendedName>
        <fullName evidence="6">Tetratricopeptide repeat protein</fullName>
    </recommendedName>
</protein>
<proteinExistence type="predicted"/>
<accession>A0A250J0D7</accession>
<evidence type="ECO:0008006" key="6">
    <source>
        <dbReference type="Google" id="ProtNLM"/>
    </source>
</evidence>
<feature type="repeat" description="TPR" evidence="3">
    <location>
        <begin position="98"/>
        <end position="131"/>
    </location>
</feature>